<proteinExistence type="predicted"/>
<sequence>MKFTTLRPRGIARVLVLLFASCTLVIGQFQDLDCSDPNSSGIFLPHPTDCQKYLNCWQGLLIEGSCPLGLYFDLERQVCESEARVRCTMNVFDPERVENYPIHTD</sequence>
<evidence type="ECO:0000256" key="1">
    <source>
        <dbReference type="ARBA" id="ARBA00022669"/>
    </source>
</evidence>
<keyword evidence="4" id="KW-1015">Disulfide bond</keyword>
<dbReference type="PROSITE" id="PS50940">
    <property type="entry name" value="CHIT_BIND_II"/>
    <property type="match status" value="1"/>
</dbReference>
<accession>A0A182RSB3</accession>
<evidence type="ECO:0000256" key="3">
    <source>
        <dbReference type="ARBA" id="ARBA00022737"/>
    </source>
</evidence>
<feature type="signal peptide" evidence="6">
    <location>
        <begin position="1"/>
        <end position="27"/>
    </location>
</feature>
<keyword evidence="3" id="KW-0677">Repeat</keyword>
<evidence type="ECO:0000256" key="6">
    <source>
        <dbReference type="SAM" id="SignalP"/>
    </source>
</evidence>
<dbReference type="SUPFAM" id="SSF57625">
    <property type="entry name" value="Invertebrate chitin-binding proteins"/>
    <property type="match status" value="1"/>
</dbReference>
<keyword evidence="5" id="KW-0325">Glycoprotein</keyword>
<dbReference type="AlphaFoldDB" id="A0A182RSB3"/>
<feature type="chain" id="PRO_5030024298" evidence="6">
    <location>
        <begin position="28"/>
        <end position="105"/>
    </location>
</feature>
<dbReference type="VEuPathDB" id="VectorBase:AFUN009163"/>
<evidence type="ECO:0000259" key="7">
    <source>
        <dbReference type="PROSITE" id="PS50940"/>
    </source>
</evidence>
<keyword evidence="2 6" id="KW-0732">Signal</keyword>
<dbReference type="SMART" id="SM00494">
    <property type="entry name" value="ChtBD2"/>
    <property type="match status" value="1"/>
</dbReference>
<evidence type="ECO:0000256" key="4">
    <source>
        <dbReference type="ARBA" id="ARBA00023157"/>
    </source>
</evidence>
<organism evidence="8">
    <name type="scientific">Anopheles funestus</name>
    <name type="common">African malaria mosquito</name>
    <dbReference type="NCBI Taxonomy" id="62324"/>
    <lineage>
        <taxon>Eukaryota</taxon>
        <taxon>Metazoa</taxon>
        <taxon>Ecdysozoa</taxon>
        <taxon>Arthropoda</taxon>
        <taxon>Hexapoda</taxon>
        <taxon>Insecta</taxon>
        <taxon>Pterygota</taxon>
        <taxon>Neoptera</taxon>
        <taxon>Endopterygota</taxon>
        <taxon>Diptera</taxon>
        <taxon>Nematocera</taxon>
        <taxon>Culicoidea</taxon>
        <taxon>Culicidae</taxon>
        <taxon>Anophelinae</taxon>
        <taxon>Anopheles</taxon>
    </lineage>
</organism>
<dbReference type="PANTHER" id="PTHR23301">
    <property type="entry name" value="CHITIN BINDING PERITROPHIN-A"/>
    <property type="match status" value="1"/>
</dbReference>
<protein>
    <submittedName>
        <fullName evidence="8">Chitin-binding type-2 domain-containing protein</fullName>
    </submittedName>
</protein>
<feature type="domain" description="Chitin-binding type-2" evidence="7">
    <location>
        <begin position="31"/>
        <end position="89"/>
    </location>
</feature>
<dbReference type="InterPro" id="IPR002557">
    <property type="entry name" value="Chitin-bd_dom"/>
</dbReference>
<dbReference type="GO" id="GO:0005576">
    <property type="term" value="C:extracellular region"/>
    <property type="evidence" value="ECO:0007669"/>
    <property type="project" value="InterPro"/>
</dbReference>
<dbReference type="Pfam" id="PF01607">
    <property type="entry name" value="CBM_14"/>
    <property type="match status" value="1"/>
</dbReference>
<dbReference type="GO" id="GO:0008061">
    <property type="term" value="F:chitin binding"/>
    <property type="evidence" value="ECO:0007669"/>
    <property type="project" value="UniProtKB-KW"/>
</dbReference>
<evidence type="ECO:0000256" key="5">
    <source>
        <dbReference type="ARBA" id="ARBA00023180"/>
    </source>
</evidence>
<dbReference type="InterPro" id="IPR051940">
    <property type="entry name" value="Chitin_bind-dev_reg"/>
</dbReference>
<reference evidence="8" key="1">
    <citation type="submission" date="2020-05" db="UniProtKB">
        <authorList>
            <consortium name="EnsemblMetazoa"/>
        </authorList>
    </citation>
    <scope>IDENTIFICATION</scope>
    <source>
        <strain evidence="8">FUMOZ</strain>
    </source>
</reference>
<dbReference type="InterPro" id="IPR036508">
    <property type="entry name" value="Chitin-bd_dom_sf"/>
</dbReference>
<dbReference type="Gene3D" id="2.170.140.10">
    <property type="entry name" value="Chitin binding domain"/>
    <property type="match status" value="1"/>
</dbReference>
<evidence type="ECO:0000313" key="8">
    <source>
        <dbReference type="EnsemblMetazoa" id="AFUN009163-PA"/>
    </source>
</evidence>
<dbReference type="PANTHER" id="PTHR23301:SF0">
    <property type="entry name" value="CHITIN-BINDING TYPE-2 DOMAIN-CONTAINING PROTEIN-RELATED"/>
    <property type="match status" value="1"/>
</dbReference>
<evidence type="ECO:0000256" key="2">
    <source>
        <dbReference type="ARBA" id="ARBA00022729"/>
    </source>
</evidence>
<name>A0A182RSB3_ANOFN</name>
<dbReference type="EnsemblMetazoa" id="AFUN009163-RA">
    <property type="protein sequence ID" value="AFUN009163-PA"/>
    <property type="gene ID" value="AFUN009163"/>
</dbReference>
<keyword evidence="1" id="KW-0147">Chitin-binding</keyword>